<dbReference type="Gene3D" id="1.10.260.40">
    <property type="entry name" value="lambda repressor-like DNA-binding domains"/>
    <property type="match status" value="1"/>
</dbReference>
<evidence type="ECO:0000313" key="2">
    <source>
        <dbReference type="Proteomes" id="UP001596472"/>
    </source>
</evidence>
<comment type="caution">
    <text evidence="1">The sequence shown here is derived from an EMBL/GenBank/DDBJ whole genome shotgun (WGS) entry which is preliminary data.</text>
</comment>
<sequence length="141" mass="15782">MKTKYTHSFDSMPRDYAGLCRVFLPRPIHDRAGYENTVEIADVFAGHEDRMSDGQNDYFDLLCDLVEKYETKTVPAPKLKSLALLKHLVEENGLSGADLSRILGRSLPLGPMILRGERKITAAHAVLLGKHFGIRPDAFIT</sequence>
<dbReference type="InterPro" id="IPR010982">
    <property type="entry name" value="Lambda_DNA-bd_dom_sf"/>
</dbReference>
<dbReference type="CDD" id="cd00093">
    <property type="entry name" value="HTH_XRE"/>
    <property type="match status" value="1"/>
</dbReference>
<dbReference type="RefSeq" id="WP_379716893.1">
    <property type="nucleotide sequence ID" value="NZ_JBHTBS010000031.1"/>
</dbReference>
<accession>A0ABW2LB42</accession>
<reference evidence="2" key="1">
    <citation type="journal article" date="2019" name="Int. J. Syst. Evol. Microbiol.">
        <title>The Global Catalogue of Microorganisms (GCM) 10K type strain sequencing project: providing services to taxonomists for standard genome sequencing and annotation.</title>
        <authorList>
            <consortium name="The Broad Institute Genomics Platform"/>
            <consortium name="The Broad Institute Genome Sequencing Center for Infectious Disease"/>
            <person name="Wu L."/>
            <person name="Ma J."/>
        </authorList>
    </citation>
    <scope>NUCLEOTIDE SEQUENCE [LARGE SCALE GENOMIC DNA]</scope>
    <source>
        <strain evidence="2">CGMCC 4.1467</strain>
    </source>
</reference>
<gene>
    <name evidence="1" type="ORF">ACFQY0_20905</name>
</gene>
<dbReference type="SUPFAM" id="SSF47413">
    <property type="entry name" value="lambda repressor-like DNA-binding domains"/>
    <property type="match status" value="1"/>
</dbReference>
<evidence type="ECO:0000313" key="1">
    <source>
        <dbReference type="EMBL" id="MFC7339657.1"/>
    </source>
</evidence>
<dbReference type="InterPro" id="IPR001387">
    <property type="entry name" value="Cro/C1-type_HTH"/>
</dbReference>
<keyword evidence="2" id="KW-1185">Reference proteome</keyword>
<dbReference type="Proteomes" id="UP001596472">
    <property type="component" value="Unassembled WGS sequence"/>
</dbReference>
<proteinExistence type="predicted"/>
<protein>
    <submittedName>
        <fullName evidence="1">Type II toxin-antitoxin system HigA family antitoxin</fullName>
    </submittedName>
</protein>
<dbReference type="EMBL" id="JBHTBS010000031">
    <property type="protein sequence ID" value="MFC7339657.1"/>
    <property type="molecule type" value="Genomic_DNA"/>
</dbReference>
<name>A0ABW2LB42_9BACT</name>
<organism evidence="1 2">
    <name type="scientific">Haloferula chungangensis</name>
    <dbReference type="NCBI Taxonomy" id="1048331"/>
    <lineage>
        <taxon>Bacteria</taxon>
        <taxon>Pseudomonadati</taxon>
        <taxon>Verrucomicrobiota</taxon>
        <taxon>Verrucomicrobiia</taxon>
        <taxon>Verrucomicrobiales</taxon>
        <taxon>Verrucomicrobiaceae</taxon>
        <taxon>Haloferula</taxon>
    </lineage>
</organism>